<gene>
    <name evidence="2" type="ORF">FHS18_000320</name>
</gene>
<organism evidence="2 3">
    <name type="scientific">Paenibacillus phyllosphaerae</name>
    <dbReference type="NCBI Taxonomy" id="274593"/>
    <lineage>
        <taxon>Bacteria</taxon>
        <taxon>Bacillati</taxon>
        <taxon>Bacillota</taxon>
        <taxon>Bacilli</taxon>
        <taxon>Bacillales</taxon>
        <taxon>Paenibacillaceae</taxon>
        <taxon>Paenibacillus</taxon>
    </lineage>
</organism>
<keyword evidence="3" id="KW-1185">Reference proteome</keyword>
<feature type="chain" id="PRO_5030534932" description="CYTH domain-containing protein" evidence="1">
    <location>
        <begin position="33"/>
        <end position="287"/>
    </location>
</feature>
<name>A0A7W5ATB7_9BACL</name>
<evidence type="ECO:0000256" key="1">
    <source>
        <dbReference type="SAM" id="SignalP"/>
    </source>
</evidence>
<evidence type="ECO:0000313" key="2">
    <source>
        <dbReference type="EMBL" id="MBB3108292.1"/>
    </source>
</evidence>
<evidence type="ECO:0008006" key="4">
    <source>
        <dbReference type="Google" id="ProtNLM"/>
    </source>
</evidence>
<reference evidence="2 3" key="1">
    <citation type="submission" date="2020-08" db="EMBL/GenBank/DDBJ databases">
        <title>Genomic Encyclopedia of Type Strains, Phase III (KMG-III): the genomes of soil and plant-associated and newly described type strains.</title>
        <authorList>
            <person name="Whitman W."/>
        </authorList>
    </citation>
    <scope>NUCLEOTIDE SEQUENCE [LARGE SCALE GENOMIC DNA]</scope>
    <source>
        <strain evidence="2 3">CECT 5862</strain>
    </source>
</reference>
<proteinExistence type="predicted"/>
<dbReference type="AlphaFoldDB" id="A0A7W5ATB7"/>
<keyword evidence="1" id="KW-0732">Signal</keyword>
<evidence type="ECO:0000313" key="3">
    <source>
        <dbReference type="Proteomes" id="UP000570361"/>
    </source>
</evidence>
<protein>
    <recommendedName>
        <fullName evidence="4">CYTH domain-containing protein</fullName>
    </recommendedName>
</protein>
<dbReference type="Proteomes" id="UP000570361">
    <property type="component" value="Unassembled WGS sequence"/>
</dbReference>
<dbReference type="EMBL" id="JACHXK010000001">
    <property type="protein sequence ID" value="MBB3108292.1"/>
    <property type="molecule type" value="Genomic_DNA"/>
</dbReference>
<sequence>MMNLGWKSKAVMLLTGLALVLPTLPQSQPANAASANMVPGYEVKFLLKSGSVLGSDYKPTSALKSAFGLGSATSLGVEYFDTDALELDEQGWDVRFRKKSNKSNFEINYKKRYPIVNGDINAALALANQDGFDAGSDDFEAEVDWGYGKQTLSIATEETKSASGYSGTSLPTESKALEIALDKMPGELADWGSNGWGEDTLEASRAHGPVTVSKYEGEFNDLETDLEIWPILNAAGTGTEYIVEVSFKTDSYSEASTERVALLSYLQGKGWLQTEDSLKTQLILERY</sequence>
<feature type="signal peptide" evidence="1">
    <location>
        <begin position="1"/>
        <end position="32"/>
    </location>
</feature>
<dbReference type="RefSeq" id="WP_183596214.1">
    <property type="nucleotide sequence ID" value="NZ_JACHXK010000001.1"/>
</dbReference>
<accession>A0A7W5ATB7</accession>
<comment type="caution">
    <text evidence="2">The sequence shown here is derived from an EMBL/GenBank/DDBJ whole genome shotgun (WGS) entry which is preliminary data.</text>
</comment>